<evidence type="ECO:0000256" key="1">
    <source>
        <dbReference type="SAM" id="SignalP"/>
    </source>
</evidence>
<comment type="caution">
    <text evidence="2">The sequence shown here is derived from an EMBL/GenBank/DDBJ whole genome shotgun (WGS) entry which is preliminary data.</text>
</comment>
<dbReference type="Proteomes" id="UP000797356">
    <property type="component" value="Chromosome 7"/>
</dbReference>
<dbReference type="OrthoDB" id="552259at2759"/>
<keyword evidence="3" id="KW-1185">Reference proteome</keyword>
<dbReference type="PANTHER" id="PTHR31431">
    <property type="entry name" value="NUCLEOPORIN NUP188 HOMOLOG"/>
    <property type="match status" value="1"/>
</dbReference>
<protein>
    <submittedName>
        <fullName evidence="2">Uncharacterized protein</fullName>
    </submittedName>
</protein>
<feature type="chain" id="PRO_5035428454" evidence="1">
    <location>
        <begin position="25"/>
        <end position="1540"/>
    </location>
</feature>
<dbReference type="GO" id="GO:0006405">
    <property type="term" value="P:RNA export from nucleus"/>
    <property type="evidence" value="ECO:0007669"/>
    <property type="project" value="TreeGrafter"/>
</dbReference>
<dbReference type="GO" id="GO:0017056">
    <property type="term" value="F:structural constituent of nuclear pore"/>
    <property type="evidence" value="ECO:0007669"/>
    <property type="project" value="InterPro"/>
</dbReference>
<evidence type="ECO:0000313" key="2">
    <source>
        <dbReference type="EMBL" id="KAG1354087.1"/>
    </source>
</evidence>
<reference evidence="2" key="2">
    <citation type="submission" date="2019-07" db="EMBL/GenBank/DDBJ databases">
        <authorList>
            <person name="Yang Y."/>
            <person name="Bocs S."/>
            <person name="Baudouin L."/>
        </authorList>
    </citation>
    <scope>NUCLEOTIDE SEQUENCE</scope>
    <source>
        <tissue evidence="2">Spear leaf of Hainan Tall coconut</tissue>
    </source>
</reference>
<dbReference type="GO" id="GO:0006606">
    <property type="term" value="P:protein import into nucleus"/>
    <property type="evidence" value="ECO:0007669"/>
    <property type="project" value="TreeGrafter"/>
</dbReference>
<dbReference type="GO" id="GO:0044611">
    <property type="term" value="C:nuclear pore inner ring"/>
    <property type="evidence" value="ECO:0007669"/>
    <property type="project" value="TreeGrafter"/>
</dbReference>
<dbReference type="PANTHER" id="PTHR31431:SF1">
    <property type="entry name" value="NUCLEOPORIN NUP188"/>
    <property type="match status" value="1"/>
</dbReference>
<reference evidence="2" key="1">
    <citation type="journal article" date="2017" name="Gigascience">
        <title>The genome draft of coconut (Cocos nucifera).</title>
        <authorList>
            <person name="Xiao Y."/>
            <person name="Xu P."/>
            <person name="Fan H."/>
            <person name="Baudouin L."/>
            <person name="Xia W."/>
            <person name="Bocs S."/>
            <person name="Xu J."/>
            <person name="Li Q."/>
            <person name="Guo A."/>
            <person name="Zhou L."/>
            <person name="Li J."/>
            <person name="Wu Y."/>
            <person name="Ma Z."/>
            <person name="Armero A."/>
            <person name="Issali A.E."/>
            <person name="Liu N."/>
            <person name="Peng M."/>
            <person name="Yang Y."/>
        </authorList>
    </citation>
    <scope>NUCLEOTIDE SEQUENCE</scope>
    <source>
        <tissue evidence="2">Spear leaf of Hainan Tall coconut</tissue>
    </source>
</reference>
<proteinExistence type="predicted"/>
<organism evidence="2 3">
    <name type="scientific">Cocos nucifera</name>
    <name type="common">Coconut palm</name>
    <dbReference type="NCBI Taxonomy" id="13894"/>
    <lineage>
        <taxon>Eukaryota</taxon>
        <taxon>Viridiplantae</taxon>
        <taxon>Streptophyta</taxon>
        <taxon>Embryophyta</taxon>
        <taxon>Tracheophyta</taxon>
        <taxon>Spermatophyta</taxon>
        <taxon>Magnoliopsida</taxon>
        <taxon>Liliopsida</taxon>
        <taxon>Arecaceae</taxon>
        <taxon>Arecoideae</taxon>
        <taxon>Cocoseae</taxon>
        <taxon>Attaleinae</taxon>
        <taxon>Cocos</taxon>
    </lineage>
</organism>
<gene>
    <name evidence="2" type="ORF">COCNU_07G001990</name>
</gene>
<name>A0A8K0IE74_COCNU</name>
<accession>A0A8K0IE74</accession>
<sequence>MVSFHAYASFIYLSSVVCFCSCKAEQWKSLCLLFKDILCGSFNIRRLAVSVEARNSFFHAKTQLLLILIETLDLENLLRMVHDEVPFRQGFSSFTLSDIQEMDAEVSSFTDLGTIEAGPLILAWAVFLCLLLSLPDKQNSGMLMKFDHIFSRLITYLHQDIDIHFAYFYIKIFTALSLYQRDKVVEIDHIEYVRRAFEGAPFTYVLEILCSDTLRNSDGPVSGFFSVLRTFISAFIASYELSHQAEDNTLNIILDILCQIYNGEESLSMQFWDRDSFVDGPIRSVLYMLEREYPFRIVEFVRLLSALCKGIWPAECVYDYLEKMSGITTLFEIPGGSGVVNLHDIIEIHHQFNVPGIEGLVIPSGTCGQVMKVIDANVALVRWEALCFALMKIGKSPSVQASKWSVQIKNDVRVDLVKIICALVFCIVQDISNVVLDFTVALLEKGAADSMVSAFVVFSLQYVLVNHMHWNYKLKYDRWKVTLKVLEVMKSCIKATQVSNKLGYMIRDIIIYDSSVHNILCQVMCISRQALEQLYISRHYELKEIEDVQLAVCSAFDIVHSILADLSEETFTNIPAFIQTMLSSTTKPMPVVTAAVSLISFSRNSPALLISVMLPEEKEEVPSNAAGDKKNQLVVSPVIEPLSSKRTSPIDSVLKYVERSEILANSGSVNSELLLVPATQTKNDLREKNLNNDEIDWSSFRYQCQGAILEIISYELFFQEKLLQDEIYEKQTSSTFKGQTENRLSSEISKSPTVLCPKDILSTWCKSDIMNRLIKSYSFSGYDKEVIFHAKVAVCMFIIHLISKLSTTNAGSLSISLIEKIHMISKKLSKHPAFAVLLTQYSSRGYSKGKELTSLVISDLYYHLQGELEGREITPGPFQELSGFLLDLETFQCGEQKQERNFWPPVKNVCMFDIPRIQEELGMELWDHCSWKASKEVAHIMLLHMREANLVMSITDSKHFALKALITVISVYTGKISDKKSTVSDRGISGKLIESSIEYVCECLQATVDSLIPDPRPHDNLLGFLATQVELLLVLSRILFGQHSQQTDRGRGLPVSVLLIKTSGSAIKYLADVRPLTTMLKKAVKHLLMLLLTSVEFSYPKAFVKGKSDLEVKLFAEASLAGIGLLPVLCKYAENTEYSIRSVASMDLMLKGFLNPKIWLPILQKHLRLQLILQKVQQKESLVNIPVILNFLLTLGRTKGGAEMLYSVNFFSSLKVLFNQLTNDMPLSSNLDGGGFTNINHDGKHVHLWGLGLAILISVIYSVGDDSSSADIVDSAIRYFFSEKVYVTFSSLSAPSFAANDHNKKRTRIQKAHTSLETLQLTELILMLICVLARYQASWSKGVKDTDSELRETIIHLLAFISRGSHRIGEPPIRTLTLFCPPTTKEEVELLERPSFVKSKHGWFTLSPVGFLVDNAVTSASNTGSLLLIKDQASQNADSIQQTYFSDMVAIQMYKLAFLLLKFLCMQAKTAAKRAEELEFIDLAHFPELPMPEILHGLQDQAIAIVTEVCEANQSKPILPETESVCLLMLQNLRLKVCSG</sequence>
<keyword evidence="1" id="KW-0732">Signal</keyword>
<dbReference type="InterPro" id="IPR044840">
    <property type="entry name" value="Nup188"/>
</dbReference>
<dbReference type="EMBL" id="CM017878">
    <property type="protein sequence ID" value="KAG1354087.1"/>
    <property type="molecule type" value="Genomic_DNA"/>
</dbReference>
<feature type="signal peptide" evidence="1">
    <location>
        <begin position="1"/>
        <end position="24"/>
    </location>
</feature>
<evidence type="ECO:0000313" key="3">
    <source>
        <dbReference type="Proteomes" id="UP000797356"/>
    </source>
</evidence>